<organism evidence="4 5">
    <name type="scientific">Ammoniphilus oxalaticus</name>
    <dbReference type="NCBI Taxonomy" id="66863"/>
    <lineage>
        <taxon>Bacteria</taxon>
        <taxon>Bacillati</taxon>
        <taxon>Bacillota</taxon>
        <taxon>Bacilli</taxon>
        <taxon>Bacillales</taxon>
        <taxon>Paenibacillaceae</taxon>
        <taxon>Aneurinibacillus group</taxon>
        <taxon>Ammoniphilus</taxon>
    </lineage>
</organism>
<keyword evidence="2" id="KW-0479">Metal-binding</keyword>
<name>A0A419SNJ1_9BACL</name>
<dbReference type="GO" id="GO:0046872">
    <property type="term" value="F:metal ion binding"/>
    <property type="evidence" value="ECO:0007669"/>
    <property type="project" value="UniProtKB-KW"/>
</dbReference>
<accession>A0A419SNJ1</accession>
<comment type="caution">
    <text evidence="4">The sequence shown here is derived from an EMBL/GenBank/DDBJ whole genome shotgun (WGS) entry which is preliminary data.</text>
</comment>
<dbReference type="AlphaFoldDB" id="A0A419SNJ1"/>
<evidence type="ECO:0000313" key="4">
    <source>
        <dbReference type="EMBL" id="RKD25858.1"/>
    </source>
</evidence>
<protein>
    <recommendedName>
        <fullName evidence="6">Alcohol dehydrogenase-like C-terminal domain-containing protein</fullName>
    </recommendedName>
</protein>
<dbReference type="Proteomes" id="UP000284219">
    <property type="component" value="Unassembled WGS sequence"/>
</dbReference>
<dbReference type="EMBL" id="MCHY01000006">
    <property type="protein sequence ID" value="RKD25858.1"/>
    <property type="molecule type" value="Genomic_DNA"/>
</dbReference>
<keyword evidence="3" id="KW-0862">Zinc</keyword>
<dbReference type="PANTHER" id="PTHR42813:SF2">
    <property type="entry name" value="DEHYDROGENASE, ZINC-CONTAINING, PUTATIVE (AFU_ORTHOLOGUE AFUA_2G02810)-RELATED"/>
    <property type="match status" value="1"/>
</dbReference>
<evidence type="ECO:0000256" key="2">
    <source>
        <dbReference type="ARBA" id="ARBA00022723"/>
    </source>
</evidence>
<evidence type="ECO:0000313" key="5">
    <source>
        <dbReference type="Proteomes" id="UP000284219"/>
    </source>
</evidence>
<sequence length="87" mass="10189">MIPAALLVFLKNMAITPMDFADHRNLWRPVQYVPARHYMPYLYEEIKNGDLDPTKIITHTMPLEESALGYRIFQNKEDNCIKVVLKP</sequence>
<evidence type="ECO:0008006" key="6">
    <source>
        <dbReference type="Google" id="ProtNLM"/>
    </source>
</evidence>
<evidence type="ECO:0000256" key="1">
    <source>
        <dbReference type="ARBA" id="ARBA00001947"/>
    </source>
</evidence>
<proteinExistence type="predicted"/>
<gene>
    <name evidence="4" type="ORF">BEP19_02695</name>
</gene>
<dbReference type="PANTHER" id="PTHR42813">
    <property type="entry name" value="ZINC-TYPE ALCOHOL DEHYDROGENASE-LIKE"/>
    <property type="match status" value="1"/>
</dbReference>
<dbReference type="Gene3D" id="3.90.180.10">
    <property type="entry name" value="Medium-chain alcohol dehydrogenases, catalytic domain"/>
    <property type="match status" value="1"/>
</dbReference>
<keyword evidence="5" id="KW-1185">Reference proteome</keyword>
<evidence type="ECO:0000256" key="3">
    <source>
        <dbReference type="ARBA" id="ARBA00022833"/>
    </source>
</evidence>
<comment type="cofactor">
    <cofactor evidence="1">
        <name>Zn(2+)</name>
        <dbReference type="ChEBI" id="CHEBI:29105"/>
    </cofactor>
</comment>
<reference evidence="4 5" key="1">
    <citation type="submission" date="2016-08" db="EMBL/GenBank/DDBJ databases">
        <title>Novel Firmicute Genomes.</title>
        <authorList>
            <person name="Poppleton D.I."/>
            <person name="Gribaldo S."/>
        </authorList>
    </citation>
    <scope>NUCLEOTIDE SEQUENCE [LARGE SCALE GENOMIC DNA]</scope>
    <source>
        <strain evidence="4 5">RAOx-1</strain>
    </source>
</reference>